<accession>A0A835Q6D5</accession>
<feature type="compositionally biased region" description="Basic residues" evidence="1">
    <location>
        <begin position="24"/>
        <end position="34"/>
    </location>
</feature>
<evidence type="ECO:0000313" key="3">
    <source>
        <dbReference type="Proteomes" id="UP000636800"/>
    </source>
</evidence>
<proteinExistence type="predicted"/>
<feature type="compositionally biased region" description="Basic and acidic residues" evidence="1">
    <location>
        <begin position="96"/>
        <end position="110"/>
    </location>
</feature>
<organism evidence="2 3">
    <name type="scientific">Vanilla planifolia</name>
    <name type="common">Vanilla</name>
    <dbReference type="NCBI Taxonomy" id="51239"/>
    <lineage>
        <taxon>Eukaryota</taxon>
        <taxon>Viridiplantae</taxon>
        <taxon>Streptophyta</taxon>
        <taxon>Embryophyta</taxon>
        <taxon>Tracheophyta</taxon>
        <taxon>Spermatophyta</taxon>
        <taxon>Magnoliopsida</taxon>
        <taxon>Liliopsida</taxon>
        <taxon>Asparagales</taxon>
        <taxon>Orchidaceae</taxon>
        <taxon>Vanilloideae</taxon>
        <taxon>Vanilleae</taxon>
        <taxon>Vanilla</taxon>
    </lineage>
</organism>
<feature type="region of interest" description="Disordered" evidence="1">
    <location>
        <begin position="80"/>
        <end position="110"/>
    </location>
</feature>
<dbReference type="AlphaFoldDB" id="A0A835Q6D5"/>
<reference evidence="2 3" key="1">
    <citation type="journal article" date="2020" name="Nat. Food">
        <title>A phased Vanilla planifolia genome enables genetic improvement of flavour and production.</title>
        <authorList>
            <person name="Hasing T."/>
            <person name="Tang H."/>
            <person name="Brym M."/>
            <person name="Khazi F."/>
            <person name="Huang T."/>
            <person name="Chambers A.H."/>
        </authorList>
    </citation>
    <scope>NUCLEOTIDE SEQUENCE [LARGE SCALE GENOMIC DNA]</scope>
    <source>
        <tissue evidence="2">Leaf</tissue>
    </source>
</reference>
<name>A0A835Q6D5_VANPL</name>
<evidence type="ECO:0000256" key="1">
    <source>
        <dbReference type="SAM" id="MobiDB-lite"/>
    </source>
</evidence>
<protein>
    <submittedName>
        <fullName evidence="2">Uncharacterized protein</fullName>
    </submittedName>
</protein>
<dbReference type="OrthoDB" id="2014563at2759"/>
<feature type="region of interest" description="Disordered" evidence="1">
    <location>
        <begin position="1"/>
        <end position="37"/>
    </location>
</feature>
<evidence type="ECO:0000313" key="2">
    <source>
        <dbReference type="EMBL" id="KAG0463338.1"/>
    </source>
</evidence>
<dbReference type="EMBL" id="JADCNL010000010">
    <property type="protein sequence ID" value="KAG0463338.1"/>
    <property type="molecule type" value="Genomic_DNA"/>
</dbReference>
<gene>
    <name evidence="2" type="ORF">HPP92_019407</name>
</gene>
<feature type="compositionally biased region" description="Polar residues" evidence="1">
    <location>
        <begin position="13"/>
        <end position="23"/>
    </location>
</feature>
<dbReference type="Proteomes" id="UP000636800">
    <property type="component" value="Chromosome 10"/>
</dbReference>
<comment type="caution">
    <text evidence="2">The sequence shown here is derived from an EMBL/GenBank/DDBJ whole genome shotgun (WGS) entry which is preliminary data.</text>
</comment>
<keyword evidence="3" id="KW-1185">Reference proteome</keyword>
<sequence length="158" mass="16644">MPQSSLPAKFYSATRNQNSNQNHHYGRRSGKQSRKPALASAACSADFPFWLLAGPSAPTVVIVTTFPDFGESAIASCAGAGAAPAPQPACPGPATEPDRAHHYRIPNDDGVNRIRADDLVSVESRPRRRSAPQLCPFAHGKHDAVVDRACTVKGGTGG</sequence>